<organism evidence="3 4">
    <name type="scientific">Pararhodospirillum photometricum DSM 122</name>
    <dbReference type="NCBI Taxonomy" id="1150469"/>
    <lineage>
        <taxon>Bacteria</taxon>
        <taxon>Pseudomonadati</taxon>
        <taxon>Pseudomonadota</taxon>
        <taxon>Alphaproteobacteria</taxon>
        <taxon>Rhodospirillales</taxon>
        <taxon>Rhodospirillaceae</taxon>
        <taxon>Pararhodospirillum</taxon>
    </lineage>
</organism>
<accession>H6SRI9</accession>
<evidence type="ECO:0000259" key="2">
    <source>
        <dbReference type="Pfam" id="PF09335"/>
    </source>
</evidence>
<reference evidence="3 4" key="1">
    <citation type="submission" date="2012-02" db="EMBL/GenBank/DDBJ databases">
        <title>Shotgun genome sequence of Phaeospirillum photometricum DSM 122.</title>
        <authorList>
            <person name="Duquesne K."/>
            <person name="Sturgis J."/>
        </authorList>
    </citation>
    <scope>NUCLEOTIDE SEQUENCE [LARGE SCALE GENOMIC DNA]</scope>
    <source>
        <strain evidence="4">DSM122</strain>
    </source>
</reference>
<dbReference type="STRING" id="1150469.RSPPHO_00892"/>
<dbReference type="InterPro" id="IPR051311">
    <property type="entry name" value="DedA_domain"/>
</dbReference>
<name>H6SRI9_PARPM</name>
<feature type="transmembrane region" description="Helical" evidence="1">
    <location>
        <begin position="171"/>
        <end position="189"/>
    </location>
</feature>
<dbReference type="PATRIC" id="fig|1150469.3.peg.1026"/>
<dbReference type="KEGG" id="rpm:RSPPHO_00892"/>
<protein>
    <submittedName>
        <fullName evidence="3">DedA family protein</fullName>
    </submittedName>
</protein>
<dbReference type="RefSeq" id="WP_014414158.1">
    <property type="nucleotide sequence ID" value="NC_017059.1"/>
</dbReference>
<dbReference type="PANTHER" id="PTHR42709">
    <property type="entry name" value="ALKALINE PHOSPHATASE LIKE PROTEIN"/>
    <property type="match status" value="1"/>
</dbReference>
<evidence type="ECO:0000313" key="3">
    <source>
        <dbReference type="EMBL" id="CCG07518.1"/>
    </source>
</evidence>
<dbReference type="AlphaFoldDB" id="H6SRI9"/>
<dbReference type="eggNOG" id="COG1238">
    <property type="taxonomic scope" value="Bacteria"/>
</dbReference>
<keyword evidence="4" id="KW-1185">Reference proteome</keyword>
<dbReference type="GO" id="GO:0005886">
    <property type="term" value="C:plasma membrane"/>
    <property type="evidence" value="ECO:0007669"/>
    <property type="project" value="TreeGrafter"/>
</dbReference>
<keyword evidence="1" id="KW-0812">Transmembrane</keyword>
<dbReference type="InterPro" id="IPR032816">
    <property type="entry name" value="VTT_dom"/>
</dbReference>
<dbReference type="HOGENOM" id="CLU_098634_1_0_5"/>
<proteinExistence type="predicted"/>
<dbReference type="Pfam" id="PF09335">
    <property type="entry name" value="VTT_dom"/>
    <property type="match status" value="1"/>
</dbReference>
<evidence type="ECO:0000313" key="4">
    <source>
        <dbReference type="Proteomes" id="UP000033220"/>
    </source>
</evidence>
<dbReference type="PANTHER" id="PTHR42709:SF11">
    <property type="entry name" value="DEDA FAMILY PROTEIN"/>
    <property type="match status" value="1"/>
</dbReference>
<keyword evidence="1" id="KW-0472">Membrane</keyword>
<evidence type="ECO:0000256" key="1">
    <source>
        <dbReference type="SAM" id="Phobius"/>
    </source>
</evidence>
<dbReference type="OrthoDB" id="9810270at2"/>
<dbReference type="EMBL" id="HE663493">
    <property type="protein sequence ID" value="CCG07518.1"/>
    <property type="molecule type" value="Genomic_DNA"/>
</dbReference>
<dbReference type="Proteomes" id="UP000033220">
    <property type="component" value="Chromosome DSM 122"/>
</dbReference>
<sequence>MLEKTYRYILNKSDTRAAPWWLAAVAFAESSVFPLPPDILLIPMILARRDRWLFLCLLASASSVLGGLLGYAIGYFLFETIGVWVINFYGLEESFHTFKEMFHEWGTWILLLKGATPVPYKLLTITAGAVELPLLTFVLASLASRLMRFLVVGVLLFYFGPPIQTFIEKRLGVVSALVLVLTIGGIAMVKLL</sequence>
<feature type="transmembrane region" description="Helical" evidence="1">
    <location>
        <begin position="52"/>
        <end position="78"/>
    </location>
</feature>
<keyword evidence="1" id="KW-1133">Transmembrane helix</keyword>
<feature type="domain" description="VTT" evidence="2">
    <location>
        <begin position="52"/>
        <end position="154"/>
    </location>
</feature>
<gene>
    <name evidence="3" type="ORF">RSPPHO_00892</name>
</gene>